<sequence length="355" mass="37766">MGKVVKHLSAVLAVVCFLGAALTGCGGGTSEKTADSTAAAQTAAVTGQESATAGKIKIGYISKMLTHPWFLEEEKGMKEKAAELGVDFVSIDANLKDEPCMAAVDNLIAQKVDAVAITATNQGLGPAIAKKLKDAGIALVTTDDPMKDDAGNYIPHIGFAVRELAMQGGEALGKIANDRGWFKEGNVVKVMQIDVPTNSVIHERTLGYQEALKKACPQLKDSDFIVQASQDGMFDKNLPVASAILNANPQVTHWIVTGINDDGALAPIKIFQENKFNMDNVIACAFGGYELAQAEFEKGSNSIIAIGMPAYDEGALAIQTLYDNVVNNKTMPEMSAIPCQLVTADNYKDYYGNKK</sequence>
<dbReference type="SUPFAM" id="SSF53822">
    <property type="entry name" value="Periplasmic binding protein-like I"/>
    <property type="match status" value="1"/>
</dbReference>
<dbReference type="Proteomes" id="UP000014155">
    <property type="component" value="Unassembled WGS sequence"/>
</dbReference>
<dbReference type="InterPro" id="IPR028082">
    <property type="entry name" value="Peripla_BP_I"/>
</dbReference>
<evidence type="ECO:0000259" key="5">
    <source>
        <dbReference type="Pfam" id="PF13407"/>
    </source>
</evidence>
<dbReference type="InterPro" id="IPR025997">
    <property type="entry name" value="SBP_2_dom"/>
</dbReference>
<evidence type="ECO:0000313" key="7">
    <source>
        <dbReference type="Proteomes" id="UP000014155"/>
    </source>
</evidence>
<protein>
    <submittedName>
        <fullName evidence="6">ABC-type sugar transport system, periplasmic component</fullName>
    </submittedName>
</protein>
<dbReference type="PANTHER" id="PTHR46847">
    <property type="entry name" value="D-ALLOSE-BINDING PERIPLASMIC PROTEIN-RELATED"/>
    <property type="match status" value="1"/>
</dbReference>
<dbReference type="PANTHER" id="PTHR46847:SF1">
    <property type="entry name" value="D-ALLOSE-BINDING PERIPLASMIC PROTEIN-RELATED"/>
    <property type="match status" value="1"/>
</dbReference>
<keyword evidence="7" id="KW-1185">Reference proteome</keyword>
<dbReference type="AlphaFoldDB" id="S0FPD1"/>
<comment type="similarity">
    <text evidence="2">Belongs to the bacterial solute-binding protein 2 family.</text>
</comment>
<reference evidence="6 7" key="1">
    <citation type="journal article" date="2013" name="Genome Announc.">
        <title>Draft Genome Sequence of the Cellulolytic, Mesophilic, Anaerobic Bacterium Clostridium termitidis Strain CT1112 (DSM 5398).</title>
        <authorList>
            <person name="Lal S."/>
            <person name="Ramachandran U."/>
            <person name="Zhang X."/>
            <person name="Munir R."/>
            <person name="Sparling R."/>
            <person name="Levin D.B."/>
        </authorList>
    </citation>
    <scope>NUCLEOTIDE SEQUENCE [LARGE SCALE GENOMIC DNA]</scope>
    <source>
        <strain evidence="6 7">CT1112</strain>
    </source>
</reference>
<proteinExistence type="inferred from homology"/>
<name>S0FPD1_RUMCE</name>
<dbReference type="RefSeq" id="WP_004623028.1">
    <property type="nucleotide sequence ID" value="NZ_AORV01000007.1"/>
</dbReference>
<feature type="domain" description="Periplasmic binding protein" evidence="5">
    <location>
        <begin position="58"/>
        <end position="325"/>
    </location>
</feature>
<dbReference type="Gene3D" id="3.40.50.2300">
    <property type="match status" value="2"/>
</dbReference>
<comment type="caution">
    <text evidence="6">The sequence shown here is derived from an EMBL/GenBank/DDBJ whole genome shotgun (WGS) entry which is preliminary data.</text>
</comment>
<feature type="signal peptide" evidence="4">
    <location>
        <begin position="1"/>
        <end position="23"/>
    </location>
</feature>
<dbReference type="GO" id="GO:0030313">
    <property type="term" value="C:cell envelope"/>
    <property type="evidence" value="ECO:0007669"/>
    <property type="project" value="UniProtKB-SubCell"/>
</dbReference>
<keyword evidence="6" id="KW-0762">Sugar transport</keyword>
<dbReference type="EMBL" id="AORV01000007">
    <property type="protein sequence ID" value="EMS74095.1"/>
    <property type="molecule type" value="Genomic_DNA"/>
</dbReference>
<organism evidence="6 7">
    <name type="scientific">Ruminiclostridium cellobioparum subsp. termitidis CT1112</name>
    <dbReference type="NCBI Taxonomy" id="1195236"/>
    <lineage>
        <taxon>Bacteria</taxon>
        <taxon>Bacillati</taxon>
        <taxon>Bacillota</taxon>
        <taxon>Clostridia</taxon>
        <taxon>Eubacteriales</taxon>
        <taxon>Oscillospiraceae</taxon>
        <taxon>Ruminiclostridium</taxon>
    </lineage>
</organism>
<keyword evidence="6" id="KW-0813">Transport</keyword>
<accession>S0FPD1</accession>
<dbReference type="STRING" id="1195236.CTER_4148"/>
<dbReference type="PATRIC" id="fig|1195236.3.peg.178"/>
<evidence type="ECO:0000256" key="3">
    <source>
        <dbReference type="ARBA" id="ARBA00022729"/>
    </source>
</evidence>
<keyword evidence="3 4" id="KW-0732">Signal</keyword>
<feature type="chain" id="PRO_5038609648" evidence="4">
    <location>
        <begin position="24"/>
        <end position="355"/>
    </location>
</feature>
<evidence type="ECO:0000256" key="1">
    <source>
        <dbReference type="ARBA" id="ARBA00004196"/>
    </source>
</evidence>
<gene>
    <name evidence="6" type="ORF">CTER_4148</name>
</gene>
<evidence type="ECO:0000256" key="4">
    <source>
        <dbReference type="SAM" id="SignalP"/>
    </source>
</evidence>
<comment type="subcellular location">
    <subcellularLocation>
        <location evidence="1">Cell envelope</location>
    </subcellularLocation>
</comment>
<dbReference type="GO" id="GO:0030246">
    <property type="term" value="F:carbohydrate binding"/>
    <property type="evidence" value="ECO:0007669"/>
    <property type="project" value="UniProtKB-ARBA"/>
</dbReference>
<evidence type="ECO:0000313" key="6">
    <source>
        <dbReference type="EMBL" id="EMS74095.1"/>
    </source>
</evidence>
<dbReference type="Pfam" id="PF13407">
    <property type="entry name" value="Peripla_BP_4"/>
    <property type="match status" value="1"/>
</dbReference>
<dbReference type="eggNOG" id="COG1879">
    <property type="taxonomic scope" value="Bacteria"/>
</dbReference>
<dbReference type="PROSITE" id="PS51257">
    <property type="entry name" value="PROKAR_LIPOPROTEIN"/>
    <property type="match status" value="1"/>
</dbReference>
<evidence type="ECO:0000256" key="2">
    <source>
        <dbReference type="ARBA" id="ARBA00007639"/>
    </source>
</evidence>